<dbReference type="GO" id="GO:0015074">
    <property type="term" value="P:DNA integration"/>
    <property type="evidence" value="ECO:0007669"/>
    <property type="project" value="InterPro"/>
</dbReference>
<dbReference type="InterPro" id="IPR002104">
    <property type="entry name" value="Integrase_catalytic"/>
</dbReference>
<proteinExistence type="inferred from homology"/>
<dbReference type="OrthoDB" id="550438at2"/>
<dbReference type="InterPro" id="IPR010998">
    <property type="entry name" value="Integrase_recombinase_N"/>
</dbReference>
<evidence type="ECO:0000256" key="1">
    <source>
        <dbReference type="ARBA" id="ARBA00008857"/>
    </source>
</evidence>
<dbReference type="PANTHER" id="PTHR30349:SF64">
    <property type="entry name" value="PROPHAGE INTEGRASE INTD-RELATED"/>
    <property type="match status" value="1"/>
</dbReference>
<keyword evidence="3" id="KW-0233">DNA recombination</keyword>
<dbReference type="GO" id="GO:0003677">
    <property type="term" value="F:DNA binding"/>
    <property type="evidence" value="ECO:0007669"/>
    <property type="project" value="UniProtKB-UniRule"/>
</dbReference>
<dbReference type="PROSITE" id="PS51898">
    <property type="entry name" value="TYR_RECOMBINASE"/>
    <property type="match status" value="1"/>
</dbReference>
<dbReference type="Proteomes" id="UP000271624">
    <property type="component" value="Unassembled WGS sequence"/>
</dbReference>
<dbReference type="Gene3D" id="1.10.150.130">
    <property type="match status" value="1"/>
</dbReference>
<comment type="similarity">
    <text evidence="1">Belongs to the 'phage' integrase family.</text>
</comment>
<dbReference type="AlphaFoldDB" id="A0A3S1AKY2"/>
<reference evidence="7" key="2">
    <citation type="journal article" date="2019" name="Genome Biol. Evol.">
        <title>Day and night: Metabolic profiles and evolutionary relationships of six axenic non-marine cyanobacteria.</title>
        <authorList>
            <person name="Will S.E."/>
            <person name="Henke P."/>
            <person name="Boedeker C."/>
            <person name="Huang S."/>
            <person name="Brinkmann H."/>
            <person name="Rohde M."/>
            <person name="Jarek M."/>
            <person name="Friedl T."/>
            <person name="Seufert S."/>
            <person name="Schumacher M."/>
            <person name="Overmann J."/>
            <person name="Neumann-Schaal M."/>
            <person name="Petersen J."/>
        </authorList>
    </citation>
    <scope>NUCLEOTIDE SEQUENCE [LARGE SCALE GENOMIC DNA]</scope>
    <source>
        <strain evidence="7">PCC 7102</strain>
    </source>
</reference>
<dbReference type="InterPro" id="IPR011010">
    <property type="entry name" value="DNA_brk_join_enz"/>
</dbReference>
<comment type="caution">
    <text evidence="7">The sequence shown here is derived from an EMBL/GenBank/DDBJ whole genome shotgun (WGS) entry which is preliminary data.</text>
</comment>
<dbReference type="InterPro" id="IPR013762">
    <property type="entry name" value="Integrase-like_cat_sf"/>
</dbReference>
<dbReference type="InterPro" id="IPR044068">
    <property type="entry name" value="CB"/>
</dbReference>
<dbReference type="PANTHER" id="PTHR30349">
    <property type="entry name" value="PHAGE INTEGRASE-RELATED"/>
    <property type="match status" value="1"/>
</dbReference>
<name>A0A3S1AKY2_9CYAN</name>
<dbReference type="InterPro" id="IPR050090">
    <property type="entry name" value="Tyrosine_recombinase_XerCD"/>
</dbReference>
<dbReference type="PROSITE" id="PS51900">
    <property type="entry name" value="CB"/>
    <property type="match status" value="1"/>
</dbReference>
<dbReference type="RefSeq" id="WP_127087272.1">
    <property type="nucleotide sequence ID" value="NZ_RSCL01000048.1"/>
</dbReference>
<feature type="domain" description="Tyr recombinase" evidence="5">
    <location>
        <begin position="132"/>
        <end position="318"/>
    </location>
</feature>
<evidence type="ECO:0000259" key="6">
    <source>
        <dbReference type="PROSITE" id="PS51900"/>
    </source>
</evidence>
<sequence length="330" mass="38011">MLTTRFDSALSLTDAIPPLSEANWRSELVKDTRSAETKRAYVRDVRQFFVTMWGMEPSFEMIKQFFALDQKTATHVILDYKARLMNAGLKANTVNRYLCAIKYLVEWGKRLEFCQFVYDSAVIKKEKVKPYRDTTGVDVDTYNQVFDVIDINTPRGKRDYALFLLLWTNVLRRGEIAKLLVGDFDLNSSKLRIFGKGKGVDFEWIDVPAPTAEAIQDWLDCRGKLKPDDPLFIALDFHYCGHQLTGDGVYNIVTRTCARAGIKKRMTPHKIRHSGITDSLEISNGDYRKVQSLSRHADPRTVMIYDDNRKQYQAEISRKLAERVGKRKSS</sequence>
<dbReference type="GO" id="GO:0006310">
    <property type="term" value="P:DNA recombination"/>
    <property type="evidence" value="ECO:0007669"/>
    <property type="project" value="UniProtKB-KW"/>
</dbReference>
<reference evidence="7" key="1">
    <citation type="submission" date="2018-12" db="EMBL/GenBank/DDBJ databases">
        <authorList>
            <person name="Will S."/>
            <person name="Neumann-Schaal M."/>
            <person name="Henke P."/>
        </authorList>
    </citation>
    <scope>NUCLEOTIDE SEQUENCE</scope>
    <source>
        <strain evidence="7">PCC 7102</strain>
    </source>
</reference>
<gene>
    <name evidence="7" type="ORF">DSM106972_093430</name>
</gene>
<organism evidence="7 8">
    <name type="scientific">Dulcicalothrix desertica PCC 7102</name>
    <dbReference type="NCBI Taxonomy" id="232991"/>
    <lineage>
        <taxon>Bacteria</taxon>
        <taxon>Bacillati</taxon>
        <taxon>Cyanobacteriota</taxon>
        <taxon>Cyanophyceae</taxon>
        <taxon>Nostocales</taxon>
        <taxon>Calotrichaceae</taxon>
        <taxon>Dulcicalothrix</taxon>
    </lineage>
</organism>
<dbReference type="EMBL" id="RSCL01000048">
    <property type="protein sequence ID" value="RUS94448.1"/>
    <property type="molecule type" value="Genomic_DNA"/>
</dbReference>
<dbReference type="Gene3D" id="1.10.443.10">
    <property type="entry name" value="Intergrase catalytic core"/>
    <property type="match status" value="1"/>
</dbReference>
<evidence type="ECO:0000313" key="7">
    <source>
        <dbReference type="EMBL" id="RUS94448.1"/>
    </source>
</evidence>
<dbReference type="CDD" id="cd01195">
    <property type="entry name" value="INT_C_like_5"/>
    <property type="match status" value="1"/>
</dbReference>
<dbReference type="SUPFAM" id="SSF56349">
    <property type="entry name" value="DNA breaking-rejoining enzymes"/>
    <property type="match status" value="1"/>
</dbReference>
<protein>
    <recommendedName>
        <fullName evidence="9">Tyrosine recombinase XerC</fullName>
    </recommendedName>
</protein>
<keyword evidence="8" id="KW-1185">Reference proteome</keyword>
<feature type="domain" description="Core-binding (CB)" evidence="6">
    <location>
        <begin position="14"/>
        <end position="109"/>
    </location>
</feature>
<evidence type="ECO:0000256" key="3">
    <source>
        <dbReference type="ARBA" id="ARBA00023172"/>
    </source>
</evidence>
<evidence type="ECO:0000256" key="4">
    <source>
        <dbReference type="PROSITE-ProRule" id="PRU01248"/>
    </source>
</evidence>
<keyword evidence="2 4" id="KW-0238">DNA-binding</keyword>
<evidence type="ECO:0000256" key="2">
    <source>
        <dbReference type="ARBA" id="ARBA00023125"/>
    </source>
</evidence>
<evidence type="ECO:0000259" key="5">
    <source>
        <dbReference type="PROSITE" id="PS51898"/>
    </source>
</evidence>
<dbReference type="Pfam" id="PF00589">
    <property type="entry name" value="Phage_integrase"/>
    <property type="match status" value="1"/>
</dbReference>
<dbReference type="SUPFAM" id="SSF47823">
    <property type="entry name" value="lambda integrase-like, N-terminal domain"/>
    <property type="match status" value="1"/>
</dbReference>
<evidence type="ECO:0008006" key="9">
    <source>
        <dbReference type="Google" id="ProtNLM"/>
    </source>
</evidence>
<evidence type="ECO:0000313" key="8">
    <source>
        <dbReference type="Proteomes" id="UP000271624"/>
    </source>
</evidence>
<accession>A0A3S1AKY2</accession>